<reference evidence="1 2" key="1">
    <citation type="submission" date="2016-10" db="EMBL/GenBank/DDBJ databases">
        <authorList>
            <person name="de Groot N.N."/>
        </authorList>
    </citation>
    <scope>NUCLEOTIDE SEQUENCE [LARGE SCALE GENOMIC DNA]</scope>
    <source>
        <strain evidence="1 2">DSM 25186</strain>
    </source>
</reference>
<dbReference type="AlphaFoldDB" id="A0A1G9LIQ8"/>
<dbReference type="Proteomes" id="UP000198510">
    <property type="component" value="Unassembled WGS sequence"/>
</dbReference>
<name>A0A1G9LIQ8_9BACT</name>
<keyword evidence="2" id="KW-1185">Reference proteome</keyword>
<organism evidence="1 2">
    <name type="scientific">Catalinimonas alkaloidigena</name>
    <dbReference type="NCBI Taxonomy" id="1075417"/>
    <lineage>
        <taxon>Bacteria</taxon>
        <taxon>Pseudomonadati</taxon>
        <taxon>Bacteroidota</taxon>
        <taxon>Cytophagia</taxon>
        <taxon>Cytophagales</taxon>
        <taxon>Catalimonadaceae</taxon>
        <taxon>Catalinimonas</taxon>
    </lineage>
</organism>
<sequence>MHSRYNPYDYPKKIDSILFLGITYYIIFI</sequence>
<proteinExistence type="predicted"/>
<evidence type="ECO:0000313" key="2">
    <source>
        <dbReference type="Proteomes" id="UP000198510"/>
    </source>
</evidence>
<evidence type="ECO:0000313" key="1">
    <source>
        <dbReference type="EMBL" id="SDL61820.1"/>
    </source>
</evidence>
<protein>
    <submittedName>
        <fullName evidence="1">Uncharacterized protein</fullName>
    </submittedName>
</protein>
<gene>
    <name evidence="1" type="ORF">SAMN05421823_10762</name>
</gene>
<accession>A0A1G9LIQ8</accession>
<dbReference type="EMBL" id="FNFO01000007">
    <property type="protein sequence ID" value="SDL61820.1"/>
    <property type="molecule type" value="Genomic_DNA"/>
</dbReference>